<reference evidence="1 2" key="1">
    <citation type="journal article" date="2016" name="Nat. Commun.">
        <title>Thousands of microbial genomes shed light on interconnected biogeochemical processes in an aquifer system.</title>
        <authorList>
            <person name="Anantharaman K."/>
            <person name="Brown C.T."/>
            <person name="Hug L.A."/>
            <person name="Sharon I."/>
            <person name="Castelle C.J."/>
            <person name="Probst A.J."/>
            <person name="Thomas B.C."/>
            <person name="Singh A."/>
            <person name="Wilkins M.J."/>
            <person name="Karaoz U."/>
            <person name="Brodie E.L."/>
            <person name="Williams K.H."/>
            <person name="Hubbard S.S."/>
            <person name="Banfield J.F."/>
        </authorList>
    </citation>
    <scope>NUCLEOTIDE SEQUENCE [LARGE SCALE GENOMIC DNA]</scope>
</reference>
<dbReference type="AlphaFoldDB" id="A0A1F5NNQ8"/>
<proteinExistence type="predicted"/>
<organism evidence="1 2">
    <name type="scientific">Candidatus Doudnabacteria bacterium RIFCSPHIGHO2_01_FULL_46_14</name>
    <dbReference type="NCBI Taxonomy" id="1817824"/>
    <lineage>
        <taxon>Bacteria</taxon>
        <taxon>Candidatus Doudnaibacteriota</taxon>
    </lineage>
</organism>
<protein>
    <submittedName>
        <fullName evidence="1">Uncharacterized protein</fullName>
    </submittedName>
</protein>
<comment type="caution">
    <text evidence="1">The sequence shown here is derived from an EMBL/GenBank/DDBJ whole genome shotgun (WGS) entry which is preliminary data.</text>
</comment>
<sequence>MDNQDLARERELIAVREQIKAEIREAEESGEFGIRFNNFPTRLAESIYYIENPGSYPLKDKWDTLTGKNYPDLPKWNSDKYKEGTMKSYSKDLAGALQNSGLKDELLQFRETFPDLEQRREMSKEKVAEWMQKSDDMKRKLLPVYTKLRELGYSQYDLVG</sequence>
<dbReference type="Proteomes" id="UP000176864">
    <property type="component" value="Unassembled WGS sequence"/>
</dbReference>
<dbReference type="STRING" id="1817824.A2751_05050"/>
<dbReference type="EMBL" id="MFEK01000006">
    <property type="protein sequence ID" value="OGE79326.1"/>
    <property type="molecule type" value="Genomic_DNA"/>
</dbReference>
<evidence type="ECO:0000313" key="1">
    <source>
        <dbReference type="EMBL" id="OGE79326.1"/>
    </source>
</evidence>
<gene>
    <name evidence="1" type="ORF">A2751_05050</name>
</gene>
<evidence type="ECO:0000313" key="2">
    <source>
        <dbReference type="Proteomes" id="UP000176864"/>
    </source>
</evidence>
<name>A0A1F5NNQ8_9BACT</name>
<accession>A0A1F5NNQ8</accession>